<dbReference type="EMBL" id="AGNK02004554">
    <property type="status" value="NOT_ANNOTATED_CDS"/>
    <property type="molecule type" value="Genomic_DNA"/>
</dbReference>
<keyword evidence="2" id="KW-1185">Reference proteome</keyword>
<sequence>MHWLVQQDLDRAGSGQDNLFHDVSLTFATEGWRRVNFMFPDRPTVSILIDEKDFYLLRIILLLNTHYWKTESAFPIMLINFYHVYFHFNPKLGLMNSEMTRQRKMLVQLIVLFCEAVRFKRLRAKLLEIMEDGRSFTLPQKMWSWLQDWSTTSMFALSCKQREGGGNMQDDPRVLRSVEGLEINSRED</sequence>
<dbReference type="InterPro" id="IPR036041">
    <property type="entry name" value="Ribosome-inact_prot_sf"/>
</dbReference>
<dbReference type="OMA" id="SWDLISG"/>
<name>K3YDJ1_SETIT</name>
<dbReference type="AlphaFoldDB" id="K3YDJ1"/>
<reference evidence="2" key="1">
    <citation type="journal article" date="2012" name="Nat. Biotechnol.">
        <title>Reference genome sequence of the model plant Setaria.</title>
        <authorList>
            <person name="Bennetzen J.L."/>
            <person name="Schmutz J."/>
            <person name="Wang H."/>
            <person name="Percifield R."/>
            <person name="Hawkins J."/>
            <person name="Pontaroli A.C."/>
            <person name="Estep M."/>
            <person name="Feng L."/>
            <person name="Vaughn J.N."/>
            <person name="Grimwood J."/>
            <person name="Jenkins J."/>
            <person name="Barry K."/>
            <person name="Lindquist E."/>
            <person name="Hellsten U."/>
            <person name="Deshpande S."/>
            <person name="Wang X."/>
            <person name="Wu X."/>
            <person name="Mitros T."/>
            <person name="Triplett J."/>
            <person name="Yang X."/>
            <person name="Ye C.Y."/>
            <person name="Mauro-Herrera M."/>
            <person name="Wang L."/>
            <person name="Li P."/>
            <person name="Sharma M."/>
            <person name="Sharma R."/>
            <person name="Ronald P.C."/>
            <person name="Panaud O."/>
            <person name="Kellogg E.A."/>
            <person name="Brutnell T.P."/>
            <person name="Doust A.N."/>
            <person name="Tuskan G.A."/>
            <person name="Rokhsar D."/>
            <person name="Devos K.M."/>
        </authorList>
    </citation>
    <scope>NUCLEOTIDE SEQUENCE [LARGE SCALE GENOMIC DNA]</scope>
    <source>
        <strain evidence="2">cv. Yugu1</strain>
    </source>
</reference>
<proteinExistence type="predicted"/>
<dbReference type="Proteomes" id="UP000004995">
    <property type="component" value="Unassembled WGS sequence"/>
</dbReference>
<dbReference type="GO" id="GO:0017148">
    <property type="term" value="P:negative regulation of translation"/>
    <property type="evidence" value="ECO:0007669"/>
    <property type="project" value="InterPro"/>
</dbReference>
<dbReference type="InterPro" id="IPR001574">
    <property type="entry name" value="Ribosome_inactivat_prot"/>
</dbReference>
<dbReference type="GO" id="GO:0030598">
    <property type="term" value="F:rRNA N-glycosylase activity"/>
    <property type="evidence" value="ECO:0007669"/>
    <property type="project" value="InterPro"/>
</dbReference>
<protein>
    <submittedName>
        <fullName evidence="1">Uncharacterized protein</fullName>
    </submittedName>
</protein>
<accession>K3YDJ1</accession>
<dbReference type="HOGENOM" id="CLU_1444514_0_0_1"/>
<evidence type="ECO:0000313" key="2">
    <source>
        <dbReference type="Proteomes" id="UP000004995"/>
    </source>
</evidence>
<dbReference type="Gramene" id="KQK99535">
    <property type="protein sequence ID" value="KQK99535"/>
    <property type="gene ID" value="SETIT_012296mg"/>
</dbReference>
<dbReference type="SUPFAM" id="SSF56371">
    <property type="entry name" value="Ribosome inactivating proteins (RIP)"/>
    <property type="match status" value="1"/>
</dbReference>
<reference evidence="1" key="2">
    <citation type="submission" date="2018-08" db="UniProtKB">
        <authorList>
            <consortium name="EnsemblPlants"/>
        </authorList>
    </citation>
    <scope>IDENTIFICATION</scope>
    <source>
        <strain evidence="1">Yugu1</strain>
    </source>
</reference>
<organism evidence="1 2">
    <name type="scientific">Setaria italica</name>
    <name type="common">Foxtail millet</name>
    <name type="synonym">Panicum italicum</name>
    <dbReference type="NCBI Taxonomy" id="4555"/>
    <lineage>
        <taxon>Eukaryota</taxon>
        <taxon>Viridiplantae</taxon>
        <taxon>Streptophyta</taxon>
        <taxon>Embryophyta</taxon>
        <taxon>Tracheophyta</taxon>
        <taxon>Spermatophyta</taxon>
        <taxon>Magnoliopsida</taxon>
        <taxon>Liliopsida</taxon>
        <taxon>Poales</taxon>
        <taxon>Poaceae</taxon>
        <taxon>PACMAD clade</taxon>
        <taxon>Panicoideae</taxon>
        <taxon>Panicodae</taxon>
        <taxon>Paniceae</taxon>
        <taxon>Cenchrinae</taxon>
        <taxon>Setaria</taxon>
    </lineage>
</organism>
<dbReference type="Pfam" id="PF00161">
    <property type="entry name" value="RIP"/>
    <property type="match status" value="1"/>
</dbReference>
<dbReference type="InParanoid" id="K3YDJ1"/>
<evidence type="ECO:0000313" key="1">
    <source>
        <dbReference type="EnsemblPlants" id="KQK99535"/>
    </source>
</evidence>
<dbReference type="EnsemblPlants" id="KQK99535">
    <property type="protein sequence ID" value="KQK99535"/>
    <property type="gene ID" value="SETIT_012296mg"/>
</dbReference>